<organism evidence="1 2">
    <name type="scientific">Symbiobacterium thermophilum</name>
    <dbReference type="NCBI Taxonomy" id="2734"/>
    <lineage>
        <taxon>Bacteria</taxon>
        <taxon>Bacillati</taxon>
        <taxon>Bacillota</taxon>
        <taxon>Clostridia</taxon>
        <taxon>Eubacteriales</taxon>
        <taxon>Symbiobacteriaceae</taxon>
        <taxon>Symbiobacterium</taxon>
    </lineage>
</organism>
<accession>A0A953LJV6</accession>
<gene>
    <name evidence="1" type="ORF">CWE10_08800</name>
</gene>
<evidence type="ECO:0000313" key="2">
    <source>
        <dbReference type="Proteomes" id="UP000732377"/>
    </source>
</evidence>
<comment type="caution">
    <text evidence="1">The sequence shown here is derived from an EMBL/GenBank/DDBJ whole genome shotgun (WGS) entry which is preliminary data.</text>
</comment>
<reference evidence="1" key="1">
    <citation type="submission" date="2017-11" db="EMBL/GenBank/DDBJ databases">
        <title>Three new genomes from thermophilic consortium.</title>
        <authorList>
            <person name="Quaggio R."/>
            <person name="Amgarten D."/>
            <person name="Setubal J.C."/>
        </authorList>
    </citation>
    <scope>NUCLEOTIDE SEQUENCE</scope>
    <source>
        <strain evidence="1">ZCTH01-B2</strain>
    </source>
</reference>
<proteinExistence type="predicted"/>
<dbReference type="RefSeq" id="WP_273379315.1">
    <property type="nucleotide sequence ID" value="NZ_PIUK01000072.1"/>
</dbReference>
<dbReference type="EMBL" id="PIUK01000072">
    <property type="protein sequence ID" value="MBY6276307.1"/>
    <property type="molecule type" value="Genomic_DNA"/>
</dbReference>
<sequence length="183" mass="19099">MNLRQLRWPVVLVTLAVTLAGLFGAGQLVRSQTIDQPLATALAAVDGLAAFHLAEVGAVSEIAIEPAPGASLREVYGAVDRQVRQILKDRPYVIAVAGSGAGELEPLVERLNLYVQEAVATGAFAAMADRIAAEAAAAGAEAHMAVDERRVYLTVRQGDTCAYRVVERPAWPSAAPQGGGTGL</sequence>
<name>A0A953LJV6_SYMTR</name>
<evidence type="ECO:0000313" key="1">
    <source>
        <dbReference type="EMBL" id="MBY6276307.1"/>
    </source>
</evidence>
<protein>
    <submittedName>
        <fullName evidence="1">Uncharacterized protein</fullName>
    </submittedName>
</protein>
<dbReference type="Proteomes" id="UP000732377">
    <property type="component" value="Unassembled WGS sequence"/>
</dbReference>
<dbReference type="AlphaFoldDB" id="A0A953LJV6"/>